<organism evidence="1 2">
    <name type="scientific">Novosphingobium chloroacetimidivorans</name>
    <dbReference type="NCBI Taxonomy" id="1428314"/>
    <lineage>
        <taxon>Bacteria</taxon>
        <taxon>Pseudomonadati</taxon>
        <taxon>Pseudomonadota</taxon>
        <taxon>Alphaproteobacteria</taxon>
        <taxon>Sphingomonadales</taxon>
        <taxon>Sphingomonadaceae</taxon>
        <taxon>Novosphingobium</taxon>
    </lineage>
</organism>
<proteinExistence type="predicted"/>
<dbReference type="EMBL" id="JACHLR010000010">
    <property type="protein sequence ID" value="MBB4859160.1"/>
    <property type="molecule type" value="Genomic_DNA"/>
</dbReference>
<sequence>MPHHPPAAFSRLRTLLCSRENADRIATRVCEETRSPVSVLRTDFPLQPFRVIASRDVEPVLSGMVEHELMIL</sequence>
<dbReference type="AlphaFoldDB" id="A0A7W7NXG2"/>
<evidence type="ECO:0000313" key="1">
    <source>
        <dbReference type="EMBL" id="MBB4859160.1"/>
    </source>
</evidence>
<keyword evidence="2" id="KW-1185">Reference proteome</keyword>
<name>A0A7W7NXG2_9SPHN</name>
<comment type="caution">
    <text evidence="1">The sequence shown here is derived from an EMBL/GenBank/DDBJ whole genome shotgun (WGS) entry which is preliminary data.</text>
</comment>
<dbReference type="RefSeq" id="WP_184245530.1">
    <property type="nucleotide sequence ID" value="NZ_JACHLR010000010.1"/>
</dbReference>
<gene>
    <name evidence="1" type="ORF">HNO88_002489</name>
</gene>
<accession>A0A7W7NXG2</accession>
<evidence type="ECO:0000313" key="2">
    <source>
        <dbReference type="Proteomes" id="UP000555448"/>
    </source>
</evidence>
<protein>
    <submittedName>
        <fullName evidence="1">Uncharacterized protein</fullName>
    </submittedName>
</protein>
<reference evidence="1 2" key="1">
    <citation type="submission" date="2020-08" db="EMBL/GenBank/DDBJ databases">
        <title>Functional genomics of gut bacteria from endangered species of beetles.</title>
        <authorList>
            <person name="Carlos-Shanley C."/>
        </authorList>
    </citation>
    <scope>NUCLEOTIDE SEQUENCE [LARGE SCALE GENOMIC DNA]</scope>
    <source>
        <strain evidence="1 2">S00245</strain>
    </source>
</reference>
<dbReference type="Proteomes" id="UP000555448">
    <property type="component" value="Unassembled WGS sequence"/>
</dbReference>